<evidence type="ECO:0000259" key="1">
    <source>
        <dbReference type="Pfam" id="PF13649"/>
    </source>
</evidence>
<dbReference type="AlphaFoldDB" id="A0A3A3FQH5"/>
<dbReference type="EMBL" id="QYUO01000001">
    <property type="protein sequence ID" value="RJF98296.1"/>
    <property type="molecule type" value="Genomic_DNA"/>
</dbReference>
<dbReference type="Proteomes" id="UP000265955">
    <property type="component" value="Unassembled WGS sequence"/>
</dbReference>
<comment type="caution">
    <text evidence="2">The sequence shown here is derived from an EMBL/GenBank/DDBJ whole genome shotgun (WGS) entry which is preliminary data.</text>
</comment>
<dbReference type="Gene3D" id="3.40.50.150">
    <property type="entry name" value="Vaccinia Virus protein VP39"/>
    <property type="match status" value="1"/>
</dbReference>
<dbReference type="InterPro" id="IPR029063">
    <property type="entry name" value="SAM-dependent_MTases_sf"/>
</dbReference>
<proteinExistence type="predicted"/>
<feature type="domain" description="Methyltransferase" evidence="1">
    <location>
        <begin position="75"/>
        <end position="148"/>
    </location>
</feature>
<dbReference type="CDD" id="cd02440">
    <property type="entry name" value="AdoMet_MTases"/>
    <property type="match status" value="1"/>
</dbReference>
<reference evidence="3" key="1">
    <citation type="submission" date="2018-09" db="EMBL/GenBank/DDBJ databases">
        <authorList>
            <person name="Zhu H."/>
        </authorList>
    </citation>
    <scope>NUCLEOTIDE SEQUENCE [LARGE SCALE GENOMIC DNA]</scope>
    <source>
        <strain evidence="3">K1R23-30</strain>
    </source>
</reference>
<dbReference type="Pfam" id="PF13649">
    <property type="entry name" value="Methyltransf_25"/>
    <property type="match status" value="1"/>
</dbReference>
<dbReference type="GO" id="GO:0008168">
    <property type="term" value="F:methyltransferase activity"/>
    <property type="evidence" value="ECO:0007669"/>
    <property type="project" value="UniProtKB-KW"/>
</dbReference>
<dbReference type="GO" id="GO:0032259">
    <property type="term" value="P:methylation"/>
    <property type="evidence" value="ECO:0007669"/>
    <property type="project" value="UniProtKB-KW"/>
</dbReference>
<keyword evidence="2" id="KW-0489">Methyltransferase</keyword>
<gene>
    <name evidence="2" type="ORF">D3871_07045</name>
</gene>
<evidence type="ECO:0000313" key="3">
    <source>
        <dbReference type="Proteomes" id="UP000265955"/>
    </source>
</evidence>
<protein>
    <submittedName>
        <fullName evidence="2">Class I SAM-dependent methyltransferase</fullName>
    </submittedName>
</protein>
<sequence length="242" mass="26362">MILRWSGRLLRTVATRRASWHRKPCVTFVRQWALVTPPSDTAAKPVPVPGNGHAAQDVPSPWVERFAQLIPPGEVLDLACGGGRHARFLAGRGYRVLAVDRDPAALERVAAPLVTPLLADLEGSSDAPANWPFGSGRFTGVVVTNYLHRPLFSHIVASLADEGVLIYETFAQGNEQFGKPSNPAFLLEPGELLSLKNGSSTHRLRVIAFEDGFIASPRPAMVQRICLVKTSSVPSSERLRLF</sequence>
<dbReference type="OrthoDB" id="9804312at2"/>
<accession>A0A3A3FQH5</accession>
<organism evidence="2 3">
    <name type="scientific">Noviherbaspirillum saxi</name>
    <dbReference type="NCBI Taxonomy" id="2320863"/>
    <lineage>
        <taxon>Bacteria</taxon>
        <taxon>Pseudomonadati</taxon>
        <taxon>Pseudomonadota</taxon>
        <taxon>Betaproteobacteria</taxon>
        <taxon>Burkholderiales</taxon>
        <taxon>Oxalobacteraceae</taxon>
        <taxon>Noviherbaspirillum</taxon>
    </lineage>
</organism>
<keyword evidence="3" id="KW-1185">Reference proteome</keyword>
<dbReference type="InterPro" id="IPR041698">
    <property type="entry name" value="Methyltransf_25"/>
</dbReference>
<dbReference type="SUPFAM" id="SSF53335">
    <property type="entry name" value="S-adenosyl-L-methionine-dependent methyltransferases"/>
    <property type="match status" value="1"/>
</dbReference>
<evidence type="ECO:0000313" key="2">
    <source>
        <dbReference type="EMBL" id="RJF98296.1"/>
    </source>
</evidence>
<name>A0A3A3FQH5_9BURK</name>
<keyword evidence="2" id="KW-0808">Transferase</keyword>